<dbReference type="STRING" id="573370.DMR_09690"/>
<dbReference type="HOGENOM" id="CLU_2715812_0_0_7"/>
<accession>C4XKS1</accession>
<keyword evidence="3" id="KW-1185">Reference proteome</keyword>
<dbReference type="AlphaFoldDB" id="C4XKS1"/>
<gene>
    <name evidence="2" type="ordered locus">DMR_09690</name>
</gene>
<evidence type="ECO:0000256" key="1">
    <source>
        <dbReference type="SAM" id="MobiDB-lite"/>
    </source>
</evidence>
<evidence type="ECO:0000313" key="2">
    <source>
        <dbReference type="EMBL" id="BAH74460.1"/>
    </source>
</evidence>
<feature type="region of interest" description="Disordered" evidence="1">
    <location>
        <begin position="37"/>
        <end position="57"/>
    </location>
</feature>
<reference evidence="2 3" key="1">
    <citation type="journal article" date="2009" name="Genome Res.">
        <title>Whole genome sequence of Desulfovibrio magneticus strain RS-1 revealed common gene clusters in magnetotactic bacteria.</title>
        <authorList>
            <person name="Nakazawa H."/>
            <person name="Arakaki A."/>
            <person name="Narita-Yamada S."/>
            <person name="Yashiro I."/>
            <person name="Jinno K."/>
            <person name="Aoki N."/>
            <person name="Tsuruyama A."/>
            <person name="Okamura Y."/>
            <person name="Tanikawa S."/>
            <person name="Fujita N."/>
            <person name="Takeyama H."/>
            <person name="Matsunaga T."/>
        </authorList>
    </citation>
    <scope>NUCLEOTIDE SEQUENCE [LARGE SCALE GENOMIC DNA]</scope>
    <source>
        <strain evidence="3">ATCC 700980 / DSM 13731 / RS-1</strain>
    </source>
</reference>
<sequence length="72" mass="8422">MTEKNSPGKQINNYQLFQYVTQEYQHATLMQEPALVKKPPNRPPHFGKSLNQTKQDNELIQTVGDKIFHLRL</sequence>
<proteinExistence type="predicted"/>
<name>C4XKS1_SOLM1</name>
<organism evidence="2 3">
    <name type="scientific">Solidesulfovibrio magneticus (strain ATCC 700980 / DSM 13731 / RS-1)</name>
    <name type="common">Desulfovibrio magneticus</name>
    <dbReference type="NCBI Taxonomy" id="573370"/>
    <lineage>
        <taxon>Bacteria</taxon>
        <taxon>Pseudomonadati</taxon>
        <taxon>Thermodesulfobacteriota</taxon>
        <taxon>Desulfovibrionia</taxon>
        <taxon>Desulfovibrionales</taxon>
        <taxon>Desulfovibrionaceae</taxon>
        <taxon>Solidesulfovibrio</taxon>
    </lineage>
</organism>
<protein>
    <submittedName>
        <fullName evidence="2">Uncharacterized protein</fullName>
    </submittedName>
</protein>
<dbReference type="EMBL" id="AP010904">
    <property type="protein sequence ID" value="BAH74460.1"/>
    <property type="molecule type" value="Genomic_DNA"/>
</dbReference>
<dbReference type="KEGG" id="dma:DMR_09690"/>
<dbReference type="Proteomes" id="UP000009071">
    <property type="component" value="Chromosome"/>
</dbReference>
<evidence type="ECO:0000313" key="3">
    <source>
        <dbReference type="Proteomes" id="UP000009071"/>
    </source>
</evidence>